<keyword evidence="4" id="KW-0862">Zinc</keyword>
<dbReference type="RefSeq" id="WP_112086497.1">
    <property type="nucleotide sequence ID" value="NZ_QLSV01000010.1"/>
</dbReference>
<evidence type="ECO:0000313" key="7">
    <source>
        <dbReference type="Proteomes" id="UP000249518"/>
    </source>
</evidence>
<keyword evidence="2" id="KW-0479">Metal-binding</keyword>
<dbReference type="PANTHER" id="PTHR46233">
    <property type="entry name" value="HYDROXYACYLGLUTATHIONE HYDROLASE GLOC"/>
    <property type="match status" value="1"/>
</dbReference>
<name>A0A328WLX3_9FLAO</name>
<comment type="cofactor">
    <cofactor evidence="1">
        <name>Zn(2+)</name>
        <dbReference type="ChEBI" id="CHEBI:29105"/>
    </cofactor>
</comment>
<organism evidence="6 7">
    <name type="scientific">Flavobacterium lacus</name>
    <dbReference type="NCBI Taxonomy" id="1353778"/>
    <lineage>
        <taxon>Bacteria</taxon>
        <taxon>Pseudomonadati</taxon>
        <taxon>Bacteroidota</taxon>
        <taxon>Flavobacteriia</taxon>
        <taxon>Flavobacteriales</taxon>
        <taxon>Flavobacteriaceae</taxon>
        <taxon>Flavobacterium</taxon>
    </lineage>
</organism>
<evidence type="ECO:0000256" key="4">
    <source>
        <dbReference type="ARBA" id="ARBA00022833"/>
    </source>
</evidence>
<accession>A0A328WLX3</accession>
<keyword evidence="3 6" id="KW-0378">Hydrolase</keyword>
<dbReference type="AlphaFoldDB" id="A0A328WLX3"/>
<dbReference type="GO" id="GO:0016787">
    <property type="term" value="F:hydrolase activity"/>
    <property type="evidence" value="ECO:0007669"/>
    <property type="project" value="UniProtKB-KW"/>
</dbReference>
<evidence type="ECO:0000259" key="5">
    <source>
        <dbReference type="SMART" id="SM00849"/>
    </source>
</evidence>
<evidence type="ECO:0000256" key="2">
    <source>
        <dbReference type="ARBA" id="ARBA00022723"/>
    </source>
</evidence>
<dbReference type="Proteomes" id="UP000249518">
    <property type="component" value="Unassembled WGS sequence"/>
</dbReference>
<dbReference type="Gene3D" id="3.60.15.10">
    <property type="entry name" value="Ribonuclease Z/Hydroxyacylglutathione hydrolase-like"/>
    <property type="match status" value="1"/>
</dbReference>
<comment type="caution">
    <text evidence="6">The sequence shown here is derived from an EMBL/GenBank/DDBJ whole genome shotgun (WGS) entry which is preliminary data.</text>
</comment>
<reference evidence="6 7" key="1">
    <citation type="submission" date="2018-06" db="EMBL/GenBank/DDBJ databases">
        <title>Genomic Encyclopedia of Type Strains, Phase III (KMG-III): the genomes of soil and plant-associated and newly described type strains.</title>
        <authorList>
            <person name="Whitman W."/>
        </authorList>
    </citation>
    <scope>NUCLEOTIDE SEQUENCE [LARGE SCALE GENOMIC DNA]</scope>
    <source>
        <strain evidence="6 7">CGMCC 1.12504</strain>
    </source>
</reference>
<keyword evidence="7" id="KW-1185">Reference proteome</keyword>
<dbReference type="SUPFAM" id="SSF56281">
    <property type="entry name" value="Metallo-hydrolase/oxidoreductase"/>
    <property type="match status" value="1"/>
</dbReference>
<dbReference type="EMBL" id="QLSV01000010">
    <property type="protein sequence ID" value="RAR47221.1"/>
    <property type="molecule type" value="Genomic_DNA"/>
</dbReference>
<proteinExistence type="predicted"/>
<gene>
    <name evidence="6" type="ORF">B0I10_11014</name>
</gene>
<dbReference type="InterPro" id="IPR051453">
    <property type="entry name" value="MBL_Glyoxalase_II"/>
</dbReference>
<dbReference type="InterPro" id="IPR001279">
    <property type="entry name" value="Metallo-B-lactamas"/>
</dbReference>
<sequence length="213" mass="24134">MKVTVKTLINTQYNANTYLLKSTLNDAACYLIDIGNWEEVIANLETHQYIKAIFVTHSHYDHICGIHKIVEKFPTVQVYCSAYTKRALADSKMNLSFYHQTPITYEGANVLPVKQDDCIALFDDVAIEVVETPGHNEGSLSFKIEDVIFTGDSLIPEYTVVTKLKSGNKILAERSILKIRDSIFYDDTIYPGHGQAVVAHRVNWDFYFTGSTR</sequence>
<protein>
    <submittedName>
        <fullName evidence="6">Glyoxylase-like metal-dependent hydrolase (Beta-lactamase superfamily II)</fullName>
    </submittedName>
</protein>
<dbReference type="GO" id="GO:0046872">
    <property type="term" value="F:metal ion binding"/>
    <property type="evidence" value="ECO:0007669"/>
    <property type="project" value="UniProtKB-KW"/>
</dbReference>
<dbReference type="OrthoDB" id="9802248at2"/>
<evidence type="ECO:0000256" key="1">
    <source>
        <dbReference type="ARBA" id="ARBA00001947"/>
    </source>
</evidence>
<dbReference type="InterPro" id="IPR036866">
    <property type="entry name" value="RibonucZ/Hydroxyglut_hydro"/>
</dbReference>
<dbReference type="SMART" id="SM00849">
    <property type="entry name" value="Lactamase_B"/>
    <property type="match status" value="1"/>
</dbReference>
<dbReference type="CDD" id="cd06262">
    <property type="entry name" value="metallo-hydrolase-like_MBL-fold"/>
    <property type="match status" value="1"/>
</dbReference>
<dbReference type="Pfam" id="PF00753">
    <property type="entry name" value="Lactamase_B"/>
    <property type="match status" value="1"/>
</dbReference>
<evidence type="ECO:0000313" key="6">
    <source>
        <dbReference type="EMBL" id="RAR47221.1"/>
    </source>
</evidence>
<evidence type="ECO:0000256" key="3">
    <source>
        <dbReference type="ARBA" id="ARBA00022801"/>
    </source>
</evidence>
<feature type="domain" description="Metallo-beta-lactamase" evidence="5">
    <location>
        <begin position="14"/>
        <end position="193"/>
    </location>
</feature>
<dbReference type="PANTHER" id="PTHR46233:SF3">
    <property type="entry name" value="HYDROXYACYLGLUTATHIONE HYDROLASE GLOC"/>
    <property type="match status" value="1"/>
</dbReference>